<dbReference type="Proteomes" id="UP000001075">
    <property type="component" value="Unassembled WGS sequence"/>
</dbReference>
<reference evidence="3" key="1">
    <citation type="journal article" date="2011" name="Nat. Biotechnol.">
        <title>The genomic sequence of the Chinese hamster ovary (CHO)-K1 cell line.</title>
        <authorList>
            <person name="Xu X."/>
            <person name="Nagarajan H."/>
            <person name="Lewis N.E."/>
            <person name="Pan S."/>
            <person name="Cai Z."/>
            <person name="Liu X."/>
            <person name="Chen W."/>
            <person name="Xie M."/>
            <person name="Wang W."/>
            <person name="Hammond S."/>
            <person name="Andersen M.R."/>
            <person name="Neff N."/>
            <person name="Passarelli B."/>
            <person name="Koh W."/>
            <person name="Fan H.C."/>
            <person name="Wang J."/>
            <person name="Gui Y."/>
            <person name="Lee K.H."/>
            <person name="Betenbaugh M.J."/>
            <person name="Quake S.R."/>
            <person name="Famili I."/>
            <person name="Palsson B.O."/>
            <person name="Wang J."/>
        </authorList>
    </citation>
    <scope>NUCLEOTIDE SEQUENCE [LARGE SCALE GENOMIC DNA]</scope>
    <source>
        <strain evidence="3">CHO K1 cell line</strain>
    </source>
</reference>
<gene>
    <name evidence="2" type="ORF">I79_009026</name>
</gene>
<proteinExistence type="predicted"/>
<evidence type="ECO:0000313" key="2">
    <source>
        <dbReference type="EMBL" id="EGV97586.1"/>
    </source>
</evidence>
<evidence type="ECO:0000256" key="1">
    <source>
        <dbReference type="SAM" id="MobiDB-lite"/>
    </source>
</evidence>
<dbReference type="InParanoid" id="G3HEN8"/>
<sequence>MVPFLPSLEALVRPQLGITSAHNMHHEPLEFQGADELTGKPNSMTHRPFLMPHFQPH</sequence>
<organism evidence="2 3">
    <name type="scientific">Cricetulus griseus</name>
    <name type="common">Chinese hamster</name>
    <name type="synonym">Cricetulus barabensis griseus</name>
    <dbReference type="NCBI Taxonomy" id="10029"/>
    <lineage>
        <taxon>Eukaryota</taxon>
        <taxon>Metazoa</taxon>
        <taxon>Chordata</taxon>
        <taxon>Craniata</taxon>
        <taxon>Vertebrata</taxon>
        <taxon>Euteleostomi</taxon>
        <taxon>Mammalia</taxon>
        <taxon>Eutheria</taxon>
        <taxon>Euarchontoglires</taxon>
        <taxon>Glires</taxon>
        <taxon>Rodentia</taxon>
        <taxon>Myomorpha</taxon>
        <taxon>Muroidea</taxon>
        <taxon>Cricetidae</taxon>
        <taxon>Cricetinae</taxon>
        <taxon>Cricetulus</taxon>
    </lineage>
</organism>
<dbReference type="AlphaFoldDB" id="G3HEN8"/>
<dbReference type="EMBL" id="JH000319">
    <property type="protein sequence ID" value="EGV97586.1"/>
    <property type="molecule type" value="Genomic_DNA"/>
</dbReference>
<name>G3HEN8_CRIGR</name>
<protein>
    <submittedName>
        <fullName evidence="2">Uncharacterized protein</fullName>
    </submittedName>
</protein>
<evidence type="ECO:0000313" key="3">
    <source>
        <dbReference type="Proteomes" id="UP000001075"/>
    </source>
</evidence>
<feature type="region of interest" description="Disordered" evidence="1">
    <location>
        <begin position="23"/>
        <end position="57"/>
    </location>
</feature>
<accession>G3HEN8</accession>